<feature type="signal peptide" evidence="1">
    <location>
        <begin position="1"/>
        <end position="21"/>
    </location>
</feature>
<organism evidence="2 3">
    <name type="scientific">Caballeronia jiangsuensis</name>
    <dbReference type="NCBI Taxonomy" id="1458357"/>
    <lineage>
        <taxon>Bacteria</taxon>
        <taxon>Pseudomonadati</taxon>
        <taxon>Pseudomonadota</taxon>
        <taxon>Betaproteobacteria</taxon>
        <taxon>Burkholderiales</taxon>
        <taxon>Burkholderiaceae</taxon>
        <taxon>Caballeronia</taxon>
    </lineage>
</organism>
<proteinExistence type="predicted"/>
<name>A0ABW9CUJ5_9BURK</name>
<protein>
    <submittedName>
        <fullName evidence="2">PliI family lysozyme inhibitor of I-type lysozyme</fullName>
    </submittedName>
</protein>
<sequence>MKNFASVAVFCASLSAAPAFATGDCKFLKKVTLSEQRTAVIATGDLEPCSLGSYTVRIYSSENVQPGHDTTFYRFGLLQERNGTVEDTFLANLGPRVPSSLIVRIRSVGSGGYVSARAYVINKNGIHLVAAVSDQQPQTDLVAALKRQLARRPKSSASLSTN</sequence>
<dbReference type="Proteomes" id="UP001629462">
    <property type="component" value="Unassembled WGS sequence"/>
</dbReference>
<dbReference type="Gene3D" id="2.40.128.460">
    <property type="entry name" value="Periplasmic lysozyme inhibitor of I-type lysozyme"/>
    <property type="match status" value="1"/>
</dbReference>
<dbReference type="InterPro" id="IPR031948">
    <property type="entry name" value="PliI"/>
</dbReference>
<dbReference type="RefSeq" id="WP_408163678.1">
    <property type="nucleotide sequence ID" value="NZ_JAQQDB010000045.1"/>
</dbReference>
<gene>
    <name evidence="2" type="ORF">PQR08_32390</name>
</gene>
<keyword evidence="1" id="KW-0732">Signal</keyword>
<comment type="caution">
    <text evidence="2">The sequence shown here is derived from an EMBL/GenBank/DDBJ whole genome shotgun (WGS) entry which is preliminary data.</text>
</comment>
<evidence type="ECO:0000313" key="2">
    <source>
        <dbReference type="EMBL" id="MFM0522124.1"/>
    </source>
</evidence>
<dbReference type="Pfam" id="PF16743">
    <property type="entry name" value="PliI"/>
    <property type="match status" value="1"/>
</dbReference>
<dbReference type="InterPro" id="IPR038643">
    <property type="entry name" value="PliI_sf"/>
</dbReference>
<dbReference type="EMBL" id="JAQQDB010000045">
    <property type="protein sequence ID" value="MFM0522124.1"/>
    <property type="molecule type" value="Genomic_DNA"/>
</dbReference>
<keyword evidence="3" id="KW-1185">Reference proteome</keyword>
<reference evidence="2 3" key="1">
    <citation type="journal article" date="2024" name="Chem. Sci.">
        <title>Discovery of megapolipeptins by genome mining of a Burkholderiales bacteria collection.</title>
        <authorList>
            <person name="Paulo B.S."/>
            <person name="Recchia M.J.J."/>
            <person name="Lee S."/>
            <person name="Fergusson C.H."/>
            <person name="Romanowski S.B."/>
            <person name="Hernandez A."/>
            <person name="Krull N."/>
            <person name="Liu D.Y."/>
            <person name="Cavanagh H."/>
            <person name="Bos A."/>
            <person name="Gray C.A."/>
            <person name="Murphy B.T."/>
            <person name="Linington R.G."/>
            <person name="Eustaquio A.S."/>
        </authorList>
    </citation>
    <scope>NUCLEOTIDE SEQUENCE [LARGE SCALE GENOMIC DNA]</scope>
    <source>
        <strain evidence="2 3">RL17-374-BIF-D</strain>
    </source>
</reference>
<accession>A0ABW9CUJ5</accession>
<feature type="chain" id="PRO_5045184611" evidence="1">
    <location>
        <begin position="22"/>
        <end position="162"/>
    </location>
</feature>
<evidence type="ECO:0000256" key="1">
    <source>
        <dbReference type="SAM" id="SignalP"/>
    </source>
</evidence>
<evidence type="ECO:0000313" key="3">
    <source>
        <dbReference type="Proteomes" id="UP001629462"/>
    </source>
</evidence>